<dbReference type="EnsemblMetazoa" id="XM_003385343.2">
    <property type="protein sequence ID" value="XP_003385391.1"/>
    <property type="gene ID" value="LOC100635056"/>
</dbReference>
<evidence type="ECO:0000256" key="5">
    <source>
        <dbReference type="ARBA" id="ARBA00023180"/>
    </source>
</evidence>
<dbReference type="Proteomes" id="UP000007879">
    <property type="component" value="Unassembled WGS sequence"/>
</dbReference>
<dbReference type="SUPFAM" id="SSF56300">
    <property type="entry name" value="Metallo-dependent phosphatases"/>
    <property type="match status" value="1"/>
</dbReference>
<dbReference type="Gene3D" id="2.60.40.380">
    <property type="entry name" value="Purple acid phosphatase-like, N-terminal"/>
    <property type="match status" value="1"/>
</dbReference>
<comment type="similarity">
    <text evidence="6">Belongs to the metallophosphoesterase superfamily. Purple acid phosphatase family.</text>
</comment>
<dbReference type="eggNOG" id="KOG1378">
    <property type="taxonomic scope" value="Eukaryota"/>
</dbReference>
<dbReference type="InterPro" id="IPR029052">
    <property type="entry name" value="Metallo-depent_PP-like"/>
</dbReference>
<dbReference type="GO" id="GO:0003993">
    <property type="term" value="F:acid phosphatase activity"/>
    <property type="evidence" value="ECO:0007669"/>
    <property type="project" value="UniProtKB-EC"/>
</dbReference>
<evidence type="ECO:0000259" key="8">
    <source>
        <dbReference type="Pfam" id="PF00149"/>
    </source>
</evidence>
<dbReference type="OrthoDB" id="45007at2759"/>
<accession>A0A1X7V7A8</accession>
<dbReference type="EC" id="3.1.3.2" evidence="6"/>
<keyword evidence="7" id="KW-0472">Membrane</keyword>
<keyword evidence="4 6" id="KW-0732">Signal</keyword>
<keyword evidence="6" id="KW-0378">Hydrolase</keyword>
<evidence type="ECO:0000256" key="4">
    <source>
        <dbReference type="ARBA" id="ARBA00022729"/>
    </source>
</evidence>
<keyword evidence="3" id="KW-0964">Secreted</keyword>
<dbReference type="InterPro" id="IPR040974">
    <property type="entry name" value="Fn3_PAP"/>
</dbReference>
<dbReference type="InterPro" id="IPR004843">
    <property type="entry name" value="Calcineurin-like_PHP"/>
</dbReference>
<dbReference type="GO" id="GO:0046872">
    <property type="term" value="F:metal ion binding"/>
    <property type="evidence" value="ECO:0007669"/>
    <property type="project" value="InterPro"/>
</dbReference>
<feature type="transmembrane region" description="Helical" evidence="7">
    <location>
        <begin position="574"/>
        <end position="591"/>
    </location>
</feature>
<evidence type="ECO:0000256" key="7">
    <source>
        <dbReference type="SAM" id="Phobius"/>
    </source>
</evidence>
<feature type="chain" id="PRO_5010756085" description="Purple acid phosphatase" evidence="6">
    <location>
        <begin position="21"/>
        <end position="592"/>
    </location>
</feature>
<dbReference type="Pfam" id="PF14008">
    <property type="entry name" value="Metallophos_C"/>
    <property type="match status" value="1"/>
</dbReference>
<dbReference type="Pfam" id="PF16656">
    <property type="entry name" value="Pur_ac_phosph_N"/>
    <property type="match status" value="1"/>
</dbReference>
<dbReference type="Gene3D" id="3.60.21.10">
    <property type="match status" value="1"/>
</dbReference>
<comment type="subunit">
    <text evidence="2">Homodimer.</text>
</comment>
<dbReference type="InParanoid" id="A0A1X7V7A8"/>
<evidence type="ECO:0000313" key="12">
    <source>
        <dbReference type="EnsemblMetazoa" id="Aqu2.1.36165_001"/>
    </source>
</evidence>
<sequence>MVFIRFVLLFFCNSLLLLEAHVFISPLSKINHSRVRRQPSSTVSTVVQPATINSSYQWFNVQVSGVSSPNEDNWIGLFTLADNETEINATSHAPVKFQYLNVDTGYLTSGNAQLDFYAINMRHDYMFGFFTGGLDSPVLMSTSERIVNLNPNQPLQGHLALTLEIDKIVLQWVTKNTTDPLVRWGTESRNYQYTKQANNSKYTVNDMCGSPANDYGWMDPGTIHTVTMDNLSPSTRYYYQFGSNTWGWSDEFTFKSPPVTGPDTPVRIITYGDLGHGVPDNTLQIKKLEQASLNTTKNVYSEINETELIVHIGDLSYAVGFSAQWDEYYNEVEKLAANSPYMVCAGNHEADWPNTTSYFQSKDSGGECNIPYIYRNQMPRVSPVKPWYGFDFGCVHFVIMNSEDNFTMGTEQYRFLVQHLASVNRTATPWLVFTGHRPMYVDSTSIEEPYGMQPIAKLLRNNLEDLLIQYNVSLALWGHHHTYQRTCKVYRSQCTDNGITHVIIGMAGRPLLQDFEPNRPSYFEYLDDQHYGYTRLQANSTTLTLQYIRNDDLQVHDEVVLSTTTMNSGVAKESTSLLVLFIIVLLSVFALI</sequence>
<dbReference type="Pfam" id="PF00149">
    <property type="entry name" value="Metallophos"/>
    <property type="match status" value="1"/>
</dbReference>
<comment type="catalytic activity">
    <reaction evidence="6">
        <text>a phosphate monoester + H2O = an alcohol + phosphate</text>
        <dbReference type="Rhea" id="RHEA:15017"/>
        <dbReference type="ChEBI" id="CHEBI:15377"/>
        <dbReference type="ChEBI" id="CHEBI:30879"/>
        <dbReference type="ChEBI" id="CHEBI:43474"/>
        <dbReference type="ChEBI" id="CHEBI:67140"/>
        <dbReference type="EC" id="3.1.3.2"/>
    </reaction>
</comment>
<dbReference type="KEGG" id="aqu:100635056"/>
<dbReference type="EnsemblMetazoa" id="Aqu2.1.36165_001">
    <property type="protein sequence ID" value="Aqu2.1.36165_001"/>
    <property type="gene ID" value="Aqu2.1.36165"/>
</dbReference>
<reference evidence="12" key="2">
    <citation type="submission" date="2017-05" db="UniProtKB">
        <authorList>
            <consortium name="EnsemblMetazoa"/>
        </authorList>
    </citation>
    <scope>IDENTIFICATION</scope>
</reference>
<dbReference type="InterPro" id="IPR008963">
    <property type="entry name" value="Purple_acid_Pase-like_N"/>
</dbReference>
<evidence type="ECO:0000256" key="1">
    <source>
        <dbReference type="ARBA" id="ARBA00004613"/>
    </source>
</evidence>
<feature type="domain" description="Purple acid phosphatase Fn3-like" evidence="11">
    <location>
        <begin position="53"/>
        <end position="147"/>
    </location>
</feature>
<gene>
    <name evidence="12" type="primary">100635056</name>
</gene>
<evidence type="ECO:0000313" key="13">
    <source>
        <dbReference type="Proteomes" id="UP000007879"/>
    </source>
</evidence>
<organism evidence="12">
    <name type="scientific">Amphimedon queenslandica</name>
    <name type="common">Sponge</name>
    <dbReference type="NCBI Taxonomy" id="400682"/>
    <lineage>
        <taxon>Eukaryota</taxon>
        <taxon>Metazoa</taxon>
        <taxon>Porifera</taxon>
        <taxon>Demospongiae</taxon>
        <taxon>Heteroscleromorpha</taxon>
        <taxon>Haplosclerida</taxon>
        <taxon>Niphatidae</taxon>
        <taxon>Amphimedon</taxon>
    </lineage>
</organism>
<keyword evidence="13" id="KW-1185">Reference proteome</keyword>
<dbReference type="PANTHER" id="PTHR45778">
    <property type="entry name" value="PURPLE ACID PHOSPHATASE-RELATED"/>
    <property type="match status" value="1"/>
</dbReference>
<evidence type="ECO:0000259" key="11">
    <source>
        <dbReference type="Pfam" id="PF17808"/>
    </source>
</evidence>
<keyword evidence="7" id="KW-0812">Transmembrane</keyword>
<dbReference type="GO" id="GO:0005576">
    <property type="term" value="C:extracellular region"/>
    <property type="evidence" value="ECO:0007669"/>
    <property type="project" value="UniProtKB-SubCell"/>
</dbReference>
<proteinExistence type="inferred from homology"/>
<feature type="domain" description="Calcineurin-like phosphoesterase" evidence="8">
    <location>
        <begin position="267"/>
        <end position="483"/>
    </location>
</feature>
<dbReference type="Pfam" id="PF17808">
    <property type="entry name" value="fn3_PAP"/>
    <property type="match status" value="1"/>
</dbReference>
<evidence type="ECO:0000259" key="10">
    <source>
        <dbReference type="Pfam" id="PF16656"/>
    </source>
</evidence>
<keyword evidence="5" id="KW-0325">Glycoprotein</keyword>
<protein>
    <recommendedName>
        <fullName evidence="6">Purple acid phosphatase</fullName>
        <ecNumber evidence="6">3.1.3.2</ecNumber>
    </recommendedName>
</protein>
<evidence type="ECO:0000256" key="3">
    <source>
        <dbReference type="ARBA" id="ARBA00022525"/>
    </source>
</evidence>
<dbReference type="PANTHER" id="PTHR45778:SF3">
    <property type="entry name" value="PURPLE ACID PHOSPHATASE"/>
    <property type="match status" value="1"/>
</dbReference>
<comment type="subcellular location">
    <subcellularLocation>
        <location evidence="1">Secreted</location>
    </subcellularLocation>
</comment>
<reference evidence="13" key="1">
    <citation type="journal article" date="2010" name="Nature">
        <title>The Amphimedon queenslandica genome and the evolution of animal complexity.</title>
        <authorList>
            <person name="Srivastava M."/>
            <person name="Simakov O."/>
            <person name="Chapman J."/>
            <person name="Fahey B."/>
            <person name="Gauthier M.E."/>
            <person name="Mitros T."/>
            <person name="Richards G.S."/>
            <person name="Conaco C."/>
            <person name="Dacre M."/>
            <person name="Hellsten U."/>
            <person name="Larroux C."/>
            <person name="Putnam N.H."/>
            <person name="Stanke M."/>
            <person name="Adamska M."/>
            <person name="Darling A."/>
            <person name="Degnan S.M."/>
            <person name="Oakley T.H."/>
            <person name="Plachetzki D.C."/>
            <person name="Zhai Y."/>
            <person name="Adamski M."/>
            <person name="Calcino A."/>
            <person name="Cummins S.F."/>
            <person name="Goodstein D.M."/>
            <person name="Harris C."/>
            <person name="Jackson D.J."/>
            <person name="Leys S.P."/>
            <person name="Shu S."/>
            <person name="Woodcroft B.J."/>
            <person name="Vervoort M."/>
            <person name="Kosik K.S."/>
            <person name="Manning G."/>
            <person name="Degnan B.M."/>
            <person name="Rokhsar D.S."/>
        </authorList>
    </citation>
    <scope>NUCLEOTIDE SEQUENCE [LARGE SCALE GENOMIC DNA]</scope>
</reference>
<evidence type="ECO:0000259" key="9">
    <source>
        <dbReference type="Pfam" id="PF14008"/>
    </source>
</evidence>
<dbReference type="InterPro" id="IPR041792">
    <property type="entry name" value="MPP_PAP"/>
</dbReference>
<dbReference type="CDD" id="cd00839">
    <property type="entry name" value="MPP_PAPs"/>
    <property type="match status" value="1"/>
</dbReference>
<keyword evidence="7" id="KW-1133">Transmembrane helix</keyword>
<evidence type="ECO:0000256" key="2">
    <source>
        <dbReference type="ARBA" id="ARBA00011738"/>
    </source>
</evidence>
<evidence type="ECO:0000256" key="6">
    <source>
        <dbReference type="RuleBase" id="RU361203"/>
    </source>
</evidence>
<dbReference type="SUPFAM" id="SSF49363">
    <property type="entry name" value="Purple acid phosphatase, N-terminal domain"/>
    <property type="match status" value="1"/>
</dbReference>
<dbReference type="InterPro" id="IPR015914">
    <property type="entry name" value="PAPs_N"/>
</dbReference>
<feature type="domain" description="Purple acid phosphatase C-terminal" evidence="9">
    <location>
        <begin position="498"/>
        <end position="558"/>
    </location>
</feature>
<feature type="signal peptide" evidence="6">
    <location>
        <begin position="1"/>
        <end position="20"/>
    </location>
</feature>
<dbReference type="AlphaFoldDB" id="A0A1X7V7A8"/>
<name>A0A1X7V7A8_AMPQE</name>
<dbReference type="InterPro" id="IPR025733">
    <property type="entry name" value="PAPs_C"/>
</dbReference>
<feature type="domain" description="Purple acid phosphatase N-terminal" evidence="10">
    <location>
        <begin position="154"/>
        <end position="255"/>
    </location>
</feature>